<keyword evidence="4" id="KW-1185">Reference proteome</keyword>
<dbReference type="SMART" id="SM00671">
    <property type="entry name" value="SEL1"/>
    <property type="match status" value="16"/>
</dbReference>
<dbReference type="SUPFAM" id="SSF81901">
    <property type="entry name" value="HCP-like"/>
    <property type="match status" value="3"/>
</dbReference>
<dbReference type="Pfam" id="PF08238">
    <property type="entry name" value="Sel1"/>
    <property type="match status" value="16"/>
</dbReference>
<proteinExistence type="predicted"/>
<evidence type="ECO:0000256" key="1">
    <source>
        <dbReference type="PROSITE-ProRule" id="PRU00339"/>
    </source>
</evidence>
<dbReference type="Gene3D" id="1.10.510.10">
    <property type="entry name" value="Transferase(Phosphotransferase) domain 1"/>
    <property type="match status" value="1"/>
</dbReference>
<keyword evidence="1" id="KW-0802">TPR repeat</keyword>
<dbReference type="InterPro" id="IPR011990">
    <property type="entry name" value="TPR-like_helical_dom_sf"/>
</dbReference>
<evidence type="ECO:0000259" key="2">
    <source>
        <dbReference type="PROSITE" id="PS50011"/>
    </source>
</evidence>
<reference evidence="3 4" key="1">
    <citation type="submission" date="2024-04" db="EMBL/GenBank/DDBJ databases">
        <title>Tritrichomonas musculus Genome.</title>
        <authorList>
            <person name="Alves-Ferreira E."/>
            <person name="Grigg M."/>
            <person name="Lorenzi H."/>
            <person name="Galac M."/>
        </authorList>
    </citation>
    <scope>NUCLEOTIDE SEQUENCE [LARGE SCALE GENOMIC DNA]</scope>
    <source>
        <strain evidence="3 4">EAF2021</strain>
    </source>
</reference>
<comment type="caution">
    <text evidence="3">The sequence shown here is derived from an EMBL/GenBank/DDBJ whole genome shotgun (WGS) entry which is preliminary data.</text>
</comment>
<dbReference type="Pfam" id="PF00069">
    <property type="entry name" value="Pkinase"/>
    <property type="match status" value="1"/>
</dbReference>
<dbReference type="PANTHER" id="PTHR43628:SF1">
    <property type="entry name" value="CHITIN SYNTHASE REGULATORY FACTOR 2-RELATED"/>
    <property type="match status" value="1"/>
</dbReference>
<dbReference type="PANTHER" id="PTHR43628">
    <property type="entry name" value="ACTIVATOR OF C KINASE PROTEIN 1-RELATED"/>
    <property type="match status" value="1"/>
</dbReference>
<dbReference type="InterPro" id="IPR006597">
    <property type="entry name" value="Sel1-like"/>
</dbReference>
<organism evidence="3 4">
    <name type="scientific">Tritrichomonas musculus</name>
    <dbReference type="NCBI Taxonomy" id="1915356"/>
    <lineage>
        <taxon>Eukaryota</taxon>
        <taxon>Metamonada</taxon>
        <taxon>Parabasalia</taxon>
        <taxon>Tritrichomonadida</taxon>
        <taxon>Tritrichomonadidae</taxon>
        <taxon>Tritrichomonas</taxon>
    </lineage>
</organism>
<dbReference type="SMART" id="SM00028">
    <property type="entry name" value="TPR"/>
    <property type="match status" value="4"/>
</dbReference>
<dbReference type="SUPFAM" id="SSF56112">
    <property type="entry name" value="Protein kinase-like (PK-like)"/>
    <property type="match status" value="1"/>
</dbReference>
<name>A0ABR2JPQ9_9EUKA</name>
<dbReference type="Gene3D" id="1.25.40.10">
    <property type="entry name" value="Tetratricopeptide repeat domain"/>
    <property type="match status" value="4"/>
</dbReference>
<dbReference type="InterPro" id="IPR000719">
    <property type="entry name" value="Prot_kinase_dom"/>
</dbReference>
<dbReference type="EMBL" id="JAPFFF010000010">
    <property type="protein sequence ID" value="KAK8880750.1"/>
    <property type="molecule type" value="Genomic_DNA"/>
</dbReference>
<dbReference type="PROSITE" id="PS50011">
    <property type="entry name" value="PROTEIN_KINASE_DOM"/>
    <property type="match status" value="1"/>
</dbReference>
<sequence length="1189" mass="140193">MNNDEKLMGFLHSYPIITENQPFEIPYINYLDHYLFYNFVQEPKNYDINNQNNVENKFASCIEEINSFQLDNQDFVFCQVQFLNDSVFFIFFLKKTIIIINRIYSSEFEHFFDSVSNSSNFYFISDMQDLVFLQNENIQNKIKSTYDDNFILEINDFCKSTRKFRNNDYFSQMIEKVVVGYIIKQAHLNNLQNHHEINSNEFSSNDFEIKNYVPIKNLYNGTNSFLKLFYNANNQKLFVLKTCDDKNNEENCYHELNNHHPFICNYYGKIEYDFRSHLILEYIEGKTLDFIQKLNLTFSEKIKIIGEIMLAIEFIQCNGIIYRDLHYKNVIIDNKHDAYLIDFDNSKINSENNIVQTFNIGNSQFISPEIYEGKNYSLNTDVFSLGVIIYFIINEKLDDKKEFPQQFLFLKDIYNKCIEKSPEKRPNISTIVTEFLLLLQDSLQDGTLTDLSIEKTLKKLIEVRLQTLEIIDKSQFFLKSEVYYYFGVAFFDGKYVKQSINRSLKYFYLSSELNNAKAHFALGNIFYEGKYLPLDINSAIYHYEIADKQNHPKASYNLGSIYHREEYNKFNIDLAIYYYTRSADVFNNPNAEYHLGEIFLDGKYVKNDADKALKYFKLSADQNNLKALNMVGIIYLEILHDVDMAIKYITRAADQNHCDAQFNLAKIYNDERYNRQDIKKAIHYFKLSANQNNYEAFGFLGQIYLNRNPRNIDKAIKYYTIAGNLNSDIALFNLGNIYIFEEYGHLNISKAIECYKRSADLGNTLSQYIIGMIYSQKEYYSINIEKAIHYFNLAANKGDANSLSNLGLIYLDKQNVNKAIEYFEKGASYNDKIACFKLGLIYYDKKYKKVDINKAIHYFTLAANQSFSEAQYLLGGIYLSQKDVKKSIYYYELSAKLGNVKSSFNLWIIYSEKEYKVINIEKAIKYLKMAAERNDMNAQFRLGCLYYEGEYLQKNIKNAIFYLKLSAKQSHSDANFMLGTIYHEGRFVPQNIDDAITFYREGSSFNDNKSKNNLAIIFKNYPKYRRNIYNVIEYLNEGIKMKSCPYSSYNLARIYYFGIGVNKNVIESTKLLKKTSEDGFKPADIFLFYIFSFDETIKNQSESLKYFNKIKRYSGYRFKYASINQVVSYDLAFIKMFDFIVMPFVFIPLDFLSYFYDIKNESNNHLIERPYNCLKQVNKEFYEGFGMQI</sequence>
<dbReference type="PROSITE" id="PS50005">
    <property type="entry name" value="TPR"/>
    <property type="match status" value="1"/>
</dbReference>
<dbReference type="Proteomes" id="UP001470230">
    <property type="component" value="Unassembled WGS sequence"/>
</dbReference>
<dbReference type="InterPro" id="IPR019734">
    <property type="entry name" value="TPR_rpt"/>
</dbReference>
<feature type="repeat" description="TPR" evidence="1">
    <location>
        <begin position="800"/>
        <end position="833"/>
    </location>
</feature>
<dbReference type="CDD" id="cd00180">
    <property type="entry name" value="PKc"/>
    <property type="match status" value="1"/>
</dbReference>
<gene>
    <name evidence="3" type="ORF">M9Y10_003437</name>
</gene>
<feature type="domain" description="Protein kinase" evidence="2">
    <location>
        <begin position="191"/>
        <end position="477"/>
    </location>
</feature>
<dbReference type="InterPro" id="IPR052945">
    <property type="entry name" value="Mitotic_Regulator"/>
</dbReference>
<evidence type="ECO:0000313" key="3">
    <source>
        <dbReference type="EMBL" id="KAK8880750.1"/>
    </source>
</evidence>
<dbReference type="InterPro" id="IPR011009">
    <property type="entry name" value="Kinase-like_dom_sf"/>
</dbReference>
<evidence type="ECO:0000313" key="4">
    <source>
        <dbReference type="Proteomes" id="UP001470230"/>
    </source>
</evidence>
<protein>
    <recommendedName>
        <fullName evidence="2">Protein kinase domain-containing protein</fullName>
    </recommendedName>
</protein>
<accession>A0ABR2JPQ9</accession>